<accession>A0A7J6G3H1</accession>
<evidence type="ECO:0000256" key="5">
    <source>
        <dbReference type="RuleBase" id="RU362027"/>
    </source>
</evidence>
<dbReference type="PANTHER" id="PTHR32116:SF0">
    <property type="entry name" value="GALACTURONOSYLTRANSFERASE 6-RELATED"/>
    <property type="match status" value="1"/>
</dbReference>
<evidence type="ECO:0000256" key="4">
    <source>
        <dbReference type="ARBA" id="ARBA00022679"/>
    </source>
</evidence>
<gene>
    <name evidence="6" type="ORF">F8388_013733</name>
</gene>
<dbReference type="InterPro" id="IPR029044">
    <property type="entry name" value="Nucleotide-diphossugar_trans"/>
</dbReference>
<evidence type="ECO:0000256" key="2">
    <source>
        <dbReference type="ARBA" id="ARBA00006351"/>
    </source>
</evidence>
<comment type="subcellular location">
    <subcellularLocation>
        <location evidence="5">Golgi apparatus membrane</location>
        <topology evidence="5">Single-pass type II membrane protein</topology>
    </subcellularLocation>
</comment>
<dbReference type="EC" id="2.4.1.-" evidence="5"/>
<organism evidence="6 7">
    <name type="scientific">Cannabis sativa</name>
    <name type="common">Hemp</name>
    <name type="synonym">Marijuana</name>
    <dbReference type="NCBI Taxonomy" id="3483"/>
    <lineage>
        <taxon>Eukaryota</taxon>
        <taxon>Viridiplantae</taxon>
        <taxon>Streptophyta</taxon>
        <taxon>Embryophyta</taxon>
        <taxon>Tracheophyta</taxon>
        <taxon>Spermatophyta</taxon>
        <taxon>Magnoliopsida</taxon>
        <taxon>eudicotyledons</taxon>
        <taxon>Gunneridae</taxon>
        <taxon>Pentapetalae</taxon>
        <taxon>rosids</taxon>
        <taxon>fabids</taxon>
        <taxon>Rosales</taxon>
        <taxon>Cannabaceae</taxon>
        <taxon>Cannabis</taxon>
    </lineage>
</organism>
<evidence type="ECO:0000256" key="3">
    <source>
        <dbReference type="ARBA" id="ARBA00022676"/>
    </source>
</evidence>
<dbReference type="AlphaFoldDB" id="A0A7J6G3H1"/>
<comment type="caution">
    <text evidence="6">The sequence shown here is derived from an EMBL/GenBank/DDBJ whole genome shotgun (WGS) entry which is preliminary data.</text>
</comment>
<evidence type="ECO:0000313" key="7">
    <source>
        <dbReference type="Proteomes" id="UP000525078"/>
    </source>
</evidence>
<dbReference type="GO" id="GO:0000139">
    <property type="term" value="C:Golgi membrane"/>
    <property type="evidence" value="ECO:0007669"/>
    <property type="project" value="UniProtKB-SubCell"/>
</dbReference>
<dbReference type="GO" id="GO:0071555">
    <property type="term" value="P:cell wall organization"/>
    <property type="evidence" value="ECO:0007669"/>
    <property type="project" value="UniProtKB-KW"/>
</dbReference>
<dbReference type="Proteomes" id="UP000525078">
    <property type="component" value="Unassembled WGS sequence"/>
</dbReference>
<keyword evidence="5" id="KW-0961">Cell wall biogenesis/degradation</keyword>
<protein>
    <recommendedName>
        <fullName evidence="5">Hexosyltransferase</fullName>
        <ecNumber evidence="5">2.4.1.-</ecNumber>
    </recommendedName>
</protein>
<dbReference type="Pfam" id="PF25557">
    <property type="entry name" value="GAUT_1"/>
    <property type="match status" value="1"/>
</dbReference>
<dbReference type="EMBL" id="JAATIP010000080">
    <property type="protein sequence ID" value="KAF4377387.1"/>
    <property type="molecule type" value="Genomic_DNA"/>
</dbReference>
<dbReference type="Pfam" id="PF01501">
    <property type="entry name" value="Glyco_transf_8"/>
    <property type="match status" value="1"/>
</dbReference>
<dbReference type="GO" id="GO:0047262">
    <property type="term" value="F:polygalacturonate 4-alpha-galacturonosyltransferase activity"/>
    <property type="evidence" value="ECO:0007669"/>
    <property type="project" value="InterPro"/>
</dbReference>
<comment type="pathway">
    <text evidence="1 5">Glycan metabolism; pectin biosynthesis.</text>
</comment>
<evidence type="ECO:0000313" key="6">
    <source>
        <dbReference type="EMBL" id="KAF4377387.1"/>
    </source>
</evidence>
<dbReference type="InterPro" id="IPR029993">
    <property type="entry name" value="GAUT"/>
</dbReference>
<evidence type="ECO:0000256" key="1">
    <source>
        <dbReference type="ARBA" id="ARBA00004877"/>
    </source>
</evidence>
<comment type="similarity">
    <text evidence="2 5">Belongs to the glycosyltransferase 8 family.</text>
</comment>
<dbReference type="InterPro" id="IPR002495">
    <property type="entry name" value="Glyco_trans_8"/>
</dbReference>
<dbReference type="GO" id="GO:0045489">
    <property type="term" value="P:pectin biosynthetic process"/>
    <property type="evidence" value="ECO:0007669"/>
    <property type="project" value="UniProtKB-UniPathway"/>
</dbReference>
<keyword evidence="4" id="KW-0808">Transferase</keyword>
<reference evidence="6 7" key="1">
    <citation type="journal article" date="2020" name="bioRxiv">
        <title>Sequence and annotation of 42 cannabis genomes reveals extensive copy number variation in cannabinoid synthesis and pathogen resistance genes.</title>
        <authorList>
            <person name="Mckernan K.J."/>
            <person name="Helbert Y."/>
            <person name="Kane L.T."/>
            <person name="Ebling H."/>
            <person name="Zhang L."/>
            <person name="Liu B."/>
            <person name="Eaton Z."/>
            <person name="Mclaughlin S."/>
            <person name="Kingan S."/>
            <person name="Baybayan P."/>
            <person name="Concepcion G."/>
            <person name="Jordan M."/>
            <person name="Riva A."/>
            <person name="Barbazuk W."/>
            <person name="Harkins T."/>
        </authorList>
    </citation>
    <scope>NUCLEOTIDE SEQUENCE [LARGE SCALE GENOMIC DNA]</scope>
    <source>
        <strain evidence="7">cv. Jamaican Lion 4</strain>
        <tissue evidence="6">Leaf</tissue>
    </source>
</reference>
<name>A0A7J6G3H1_CANSA</name>
<dbReference type="SUPFAM" id="SSF53448">
    <property type="entry name" value="Nucleotide-diphospho-sugar transferases"/>
    <property type="match status" value="1"/>
</dbReference>
<proteinExistence type="inferred from homology"/>
<keyword evidence="5" id="KW-0333">Golgi apparatus</keyword>
<dbReference type="Gene3D" id="3.90.550.10">
    <property type="entry name" value="Spore Coat Polysaccharide Biosynthesis Protein SpsA, Chain A"/>
    <property type="match status" value="1"/>
</dbReference>
<dbReference type="PANTHER" id="PTHR32116">
    <property type="entry name" value="GALACTURONOSYLTRANSFERASE 4-RELATED"/>
    <property type="match status" value="1"/>
</dbReference>
<sequence>MKQFRRCQRILILSLLSLSVLAPVFFVSHRLKNLASVGRKEFIEDLATIKYRRDDLRLKSIQQESGEGLKEPRLVVYKDKDQNSTVRYSSSEDIRDLEMSAIDGETTNALANRNETDNEKEQGDEQVQQIRISNVFQEKIQIIIISLYAGAYKFDMTLTLIIGQFNSQLREITEARMKETRDLLHNKEAHHDRNVHTQSQRVTDEKIREMKDQLIRAKAYLNFAPPGSNSHLVKELRLRIKEVERAVGERTKDSELSRSALQKMRHMEASLSKASAVYPDCSAMTAKLRAMAHTTEEQVRSQKKQATYLVHLAARTTPKGLHCLAMRLTSEYFALEPEERQLPSQQKLRNLHDPNLYHYVVFSDNILACAVVVSSTVSAAVVKGCAAASWRLCHSALETTDSGFHGIVGMRYSHQTLIVVCCHEIVQEPKKIVFHVVTDSLNFPAISMWFILNPPGKATIQIQNIDSFDWLFTKYNNPLLKQESSDSRFTFQLNHLRFYLPEIFPALDKVVLFDHDVVVQKDLTGLWHLDMKGKVVGAVQTCLKGKSSYRRMDSFLNFSDPFVAKSFDINACTWAFGLNLFDLQEWRKQNLTALYHRYLQMGSERPLWMAGSLPLGWVTFYKKTVALDRRWHITGLGYESELISMEVERAAVLHFDGIMKPWLDIAIGKYKQYWNKFVKFDHPYLQQCNIHE</sequence>
<keyword evidence="3 5" id="KW-0328">Glycosyltransferase</keyword>
<dbReference type="UniPathway" id="UPA00845"/>